<protein>
    <recommendedName>
        <fullName evidence="10">Metalloendopeptidase</fullName>
        <ecNumber evidence="10">3.4.24.-</ecNumber>
    </recommendedName>
</protein>
<accession>A0AAN5CHA4</accession>
<keyword evidence="4 9" id="KW-0378">Hydrolase</keyword>
<keyword evidence="3 9" id="KW-0479">Metal-binding</keyword>
<dbReference type="SMART" id="SM00042">
    <property type="entry name" value="CUB"/>
    <property type="match status" value="1"/>
</dbReference>
<reference evidence="13" key="2">
    <citation type="submission" date="2023-06" db="EMBL/GenBank/DDBJ databases">
        <title>Genome assembly of Pristionchus species.</title>
        <authorList>
            <person name="Yoshida K."/>
            <person name="Sommer R.J."/>
        </authorList>
    </citation>
    <scope>NUCLEOTIDE SEQUENCE</scope>
    <source>
        <strain evidence="13">RS5460</strain>
    </source>
</reference>
<gene>
    <name evidence="13" type="ORF">PMAYCL1PPCAC_13416</name>
    <name evidence="14" type="ORF">PMAYCL1PPCAC_13420</name>
</gene>
<evidence type="ECO:0000256" key="4">
    <source>
        <dbReference type="ARBA" id="ARBA00022801"/>
    </source>
</evidence>
<dbReference type="SUPFAM" id="SSF55486">
    <property type="entry name" value="Metalloproteases ('zincins'), catalytic domain"/>
    <property type="match status" value="1"/>
</dbReference>
<dbReference type="PROSITE" id="PS51864">
    <property type="entry name" value="ASTACIN"/>
    <property type="match status" value="1"/>
</dbReference>
<dbReference type="PANTHER" id="PTHR10127:SF780">
    <property type="entry name" value="METALLOENDOPEPTIDASE"/>
    <property type="match status" value="1"/>
</dbReference>
<evidence type="ECO:0000256" key="7">
    <source>
        <dbReference type="ARBA" id="ARBA00023157"/>
    </source>
</evidence>
<feature type="active site" evidence="9">
    <location>
        <position position="6"/>
    </location>
</feature>
<feature type="binding site" evidence="9">
    <location>
        <position position="5"/>
    </location>
    <ligand>
        <name>Zn(2+)</name>
        <dbReference type="ChEBI" id="CHEBI:29105"/>
        <note>catalytic</note>
    </ligand>
</feature>
<comment type="cofactor">
    <cofactor evidence="9 10">
        <name>Zn(2+)</name>
        <dbReference type="ChEBI" id="CHEBI:29105"/>
    </cofactor>
    <text evidence="9 10">Binds 1 zinc ion per subunit.</text>
</comment>
<dbReference type="GO" id="GO:0008270">
    <property type="term" value="F:zinc ion binding"/>
    <property type="evidence" value="ECO:0007669"/>
    <property type="project" value="UniProtKB-UniRule"/>
</dbReference>
<dbReference type="InterPro" id="IPR035914">
    <property type="entry name" value="Sperma_CUB_dom_sf"/>
</dbReference>
<dbReference type="EMBL" id="BTRK01000003">
    <property type="protein sequence ID" value="GMR43225.1"/>
    <property type="molecule type" value="Genomic_DNA"/>
</dbReference>
<dbReference type="PRINTS" id="PR00480">
    <property type="entry name" value="ASTACIN"/>
</dbReference>
<evidence type="ECO:0000313" key="15">
    <source>
        <dbReference type="Proteomes" id="UP001328107"/>
    </source>
</evidence>
<dbReference type="Proteomes" id="UP001328107">
    <property type="component" value="Unassembled WGS sequence"/>
</dbReference>
<dbReference type="InterPro" id="IPR000859">
    <property type="entry name" value="CUB_dom"/>
</dbReference>
<dbReference type="InterPro" id="IPR001506">
    <property type="entry name" value="Peptidase_M12A"/>
</dbReference>
<dbReference type="PROSITE" id="PS01180">
    <property type="entry name" value="CUB"/>
    <property type="match status" value="1"/>
</dbReference>
<feature type="domain" description="Peptidase M12A" evidence="12">
    <location>
        <begin position="1"/>
        <end position="108"/>
    </location>
</feature>
<dbReference type="EC" id="3.4.24.-" evidence="10"/>
<dbReference type="Pfam" id="PF01400">
    <property type="entry name" value="Astacin"/>
    <property type="match status" value="1"/>
</dbReference>
<keyword evidence="1" id="KW-0245">EGF-like domain</keyword>
<evidence type="ECO:0000256" key="10">
    <source>
        <dbReference type="RuleBase" id="RU361183"/>
    </source>
</evidence>
<evidence type="ECO:0000256" key="9">
    <source>
        <dbReference type="PROSITE-ProRule" id="PRU01211"/>
    </source>
</evidence>
<evidence type="ECO:0000313" key="13">
    <source>
        <dbReference type="EMBL" id="GMR43221.1"/>
    </source>
</evidence>
<organism evidence="13 15">
    <name type="scientific">Pristionchus mayeri</name>
    <dbReference type="NCBI Taxonomy" id="1317129"/>
    <lineage>
        <taxon>Eukaryota</taxon>
        <taxon>Metazoa</taxon>
        <taxon>Ecdysozoa</taxon>
        <taxon>Nematoda</taxon>
        <taxon>Chromadorea</taxon>
        <taxon>Rhabditida</taxon>
        <taxon>Rhabditina</taxon>
        <taxon>Diplogasteromorpha</taxon>
        <taxon>Diplogasteroidea</taxon>
        <taxon>Neodiplogasteridae</taxon>
        <taxon>Pristionchus</taxon>
    </lineage>
</organism>
<comment type="caution">
    <text evidence="8">Lacks conserved residue(s) required for the propagation of feature annotation.</text>
</comment>
<evidence type="ECO:0000256" key="8">
    <source>
        <dbReference type="PROSITE-ProRule" id="PRU00059"/>
    </source>
</evidence>
<evidence type="ECO:0000256" key="5">
    <source>
        <dbReference type="ARBA" id="ARBA00022833"/>
    </source>
</evidence>
<comment type="caution">
    <text evidence="13">The sequence shown here is derived from an EMBL/GenBank/DDBJ whole genome shotgun (WGS) entry which is preliminary data.</text>
</comment>
<dbReference type="Gene3D" id="3.40.390.10">
    <property type="entry name" value="Collagenase (Catalytic Domain)"/>
    <property type="match status" value="1"/>
</dbReference>
<keyword evidence="6 9" id="KW-0482">Metalloprotease</keyword>
<keyword evidence="15" id="KW-1185">Reference proteome</keyword>
<dbReference type="AlphaFoldDB" id="A0AAN5CHA4"/>
<evidence type="ECO:0000256" key="1">
    <source>
        <dbReference type="ARBA" id="ARBA00022536"/>
    </source>
</evidence>
<proteinExistence type="predicted"/>
<evidence type="ECO:0000259" key="12">
    <source>
        <dbReference type="PROSITE" id="PS51864"/>
    </source>
</evidence>
<evidence type="ECO:0000256" key="3">
    <source>
        <dbReference type="ARBA" id="ARBA00022723"/>
    </source>
</evidence>
<keyword evidence="7" id="KW-1015">Disulfide bond</keyword>
<dbReference type="EMBL" id="BTRK01000003">
    <property type="protein sequence ID" value="GMR43221.1"/>
    <property type="molecule type" value="Genomic_DNA"/>
</dbReference>
<keyword evidence="5 9" id="KW-0862">Zinc</keyword>
<dbReference type="GO" id="GO:0004222">
    <property type="term" value="F:metalloendopeptidase activity"/>
    <property type="evidence" value="ECO:0007669"/>
    <property type="project" value="UniProtKB-UniRule"/>
</dbReference>
<evidence type="ECO:0000259" key="11">
    <source>
        <dbReference type="PROSITE" id="PS01180"/>
    </source>
</evidence>
<dbReference type="InterPro" id="IPR024079">
    <property type="entry name" value="MetalloPept_cat_dom_sf"/>
</dbReference>
<dbReference type="GO" id="GO:0006508">
    <property type="term" value="P:proteolysis"/>
    <property type="evidence" value="ECO:0007669"/>
    <property type="project" value="UniProtKB-KW"/>
</dbReference>
<feature type="domain" description="CUB" evidence="11">
    <location>
        <begin position="158"/>
        <end position="275"/>
    </location>
</feature>
<feature type="binding site" evidence="9">
    <location>
        <position position="15"/>
    </location>
    <ligand>
        <name>Zn(2+)</name>
        <dbReference type="ChEBI" id="CHEBI:29105"/>
        <note>catalytic</note>
    </ligand>
</feature>
<dbReference type="Gene3D" id="2.60.120.290">
    <property type="entry name" value="Spermadhesin, CUB domain"/>
    <property type="match status" value="1"/>
</dbReference>
<evidence type="ECO:0000313" key="14">
    <source>
        <dbReference type="EMBL" id="GMR43225.1"/>
    </source>
</evidence>
<dbReference type="PANTHER" id="PTHR10127">
    <property type="entry name" value="DISCOIDIN, CUB, EGF, LAMININ , AND ZINC METALLOPROTEASE DOMAIN CONTAINING"/>
    <property type="match status" value="1"/>
</dbReference>
<name>A0AAN5CHA4_9BILA</name>
<sequence length="275" mass="30413">GTIVHEIAHSIGLGHTHMRSDRDAYVTINYNNMVSGQEKNYDMLSTNNNFGVEYDYSSVLHYPGNANAVNEKVPVITAKDPFAQQSMGQREKAAFSDVKMVNLFYNCAQKCPSPSVKCQNGGIINSKTCNTCICPHMFTGSDCSQRTPSRGKYASPSCGADLTATSASQNVKGTFGSYYDQYWANDGETACYWNFKAPAGRKIEIRVNKVSNMWCDDGCGYSRIEFFTKGFVNGGYRFCCDEPNGKVFQSSDNGVSIKLTASWGNPLFDVDYRLI</sequence>
<reference evidence="15" key="1">
    <citation type="submission" date="2022-10" db="EMBL/GenBank/DDBJ databases">
        <title>Genome assembly of Pristionchus species.</title>
        <authorList>
            <person name="Yoshida K."/>
            <person name="Sommer R.J."/>
        </authorList>
    </citation>
    <scope>NUCLEOTIDE SEQUENCE [LARGE SCALE GENOMIC DNA]</scope>
    <source>
        <strain evidence="14 15">RS5460</strain>
    </source>
</reference>
<keyword evidence="2 9" id="KW-0645">Protease</keyword>
<feature type="binding site" evidence="9">
    <location>
        <position position="9"/>
    </location>
    <ligand>
        <name>Zn(2+)</name>
        <dbReference type="ChEBI" id="CHEBI:29105"/>
        <note>catalytic</note>
    </ligand>
</feature>
<dbReference type="SUPFAM" id="SSF49854">
    <property type="entry name" value="Spermadhesin, CUB domain"/>
    <property type="match status" value="1"/>
</dbReference>
<evidence type="ECO:0000256" key="2">
    <source>
        <dbReference type="ARBA" id="ARBA00022670"/>
    </source>
</evidence>
<evidence type="ECO:0000256" key="6">
    <source>
        <dbReference type="ARBA" id="ARBA00023049"/>
    </source>
</evidence>
<feature type="non-terminal residue" evidence="13">
    <location>
        <position position="1"/>
    </location>
</feature>